<dbReference type="InterPro" id="IPR011037">
    <property type="entry name" value="Pyrv_Knase-like_insert_dom_sf"/>
</dbReference>
<accession>A0ABN2WS81</accession>
<dbReference type="PANTHER" id="PTHR30212">
    <property type="entry name" value="PROTEIN YIIM"/>
    <property type="match status" value="1"/>
</dbReference>
<dbReference type="RefSeq" id="WP_344337001.1">
    <property type="nucleotide sequence ID" value="NZ_BAAAPZ010000007.1"/>
</dbReference>
<dbReference type="SUPFAM" id="SSF50800">
    <property type="entry name" value="PK beta-barrel domain-like"/>
    <property type="match status" value="1"/>
</dbReference>
<sequence length="241" mass="25932">MSGKAETPVQGAGQEVRALTGTVERLRAGAVVVQHWSGREISTGAHKTPVTAPVRVGVLGLDGDAQGNTKVHGGPDKALCCYPVENYGAWAAEGREIGEDGFFENLTLRGLTEAQVHLGDVFLLGSARVQVTQPRRPCTTVSARWGDRGLPARMQETGRCGFYLRVLEPGVLAEGDAMTLAERLPESVSVAEANRVMNVDRLDRAGIGRLLASPELPERWRRDLERRLTGRLGDDSARLGG</sequence>
<protein>
    <submittedName>
        <fullName evidence="2">MOSC domain-containing protein</fullName>
    </submittedName>
</protein>
<evidence type="ECO:0000259" key="1">
    <source>
        <dbReference type="PROSITE" id="PS51340"/>
    </source>
</evidence>
<keyword evidence="3" id="KW-1185">Reference proteome</keyword>
<dbReference type="InterPro" id="IPR005302">
    <property type="entry name" value="MoCF_Sase_C"/>
</dbReference>
<comment type="caution">
    <text evidence="2">The sequence shown here is derived from an EMBL/GenBank/DDBJ whole genome shotgun (WGS) entry which is preliminary data.</text>
</comment>
<gene>
    <name evidence="2" type="ORF">GCM10009823_19150</name>
</gene>
<dbReference type="InterPro" id="IPR005163">
    <property type="entry name" value="Tri_helical_YiiM-like"/>
</dbReference>
<dbReference type="Pfam" id="PF03475">
    <property type="entry name" value="YiiM_3-alpha"/>
    <property type="match status" value="1"/>
</dbReference>
<evidence type="ECO:0000313" key="3">
    <source>
        <dbReference type="Proteomes" id="UP001500984"/>
    </source>
</evidence>
<dbReference type="Gene3D" id="2.40.33.20">
    <property type="entry name" value="PK beta-barrel domain-like"/>
    <property type="match status" value="1"/>
</dbReference>
<dbReference type="Pfam" id="PF03473">
    <property type="entry name" value="MOSC"/>
    <property type="match status" value="1"/>
</dbReference>
<dbReference type="PANTHER" id="PTHR30212:SF2">
    <property type="entry name" value="PROTEIN YIIM"/>
    <property type="match status" value="1"/>
</dbReference>
<proteinExistence type="predicted"/>
<dbReference type="EMBL" id="BAAAPZ010000007">
    <property type="protein sequence ID" value="GAA2098053.1"/>
    <property type="molecule type" value="Genomic_DNA"/>
</dbReference>
<evidence type="ECO:0000313" key="2">
    <source>
        <dbReference type="EMBL" id="GAA2098053.1"/>
    </source>
</evidence>
<reference evidence="2 3" key="1">
    <citation type="journal article" date="2019" name="Int. J. Syst. Evol. Microbiol.">
        <title>The Global Catalogue of Microorganisms (GCM) 10K type strain sequencing project: providing services to taxonomists for standard genome sequencing and annotation.</title>
        <authorList>
            <consortium name="The Broad Institute Genomics Platform"/>
            <consortium name="The Broad Institute Genome Sequencing Center for Infectious Disease"/>
            <person name="Wu L."/>
            <person name="Ma J."/>
        </authorList>
    </citation>
    <scope>NUCLEOTIDE SEQUENCE [LARGE SCALE GENOMIC DNA]</scope>
    <source>
        <strain evidence="2 3">JCM 15900</strain>
    </source>
</reference>
<name>A0ABN2WS81_9MICO</name>
<dbReference type="InterPro" id="IPR052353">
    <property type="entry name" value="Benzoxazolinone_Detox_Enz"/>
</dbReference>
<feature type="domain" description="MOSC" evidence="1">
    <location>
        <begin position="48"/>
        <end position="181"/>
    </location>
</feature>
<organism evidence="2 3">
    <name type="scientific">Brevibacterium salitolerans</name>
    <dbReference type="NCBI Taxonomy" id="1403566"/>
    <lineage>
        <taxon>Bacteria</taxon>
        <taxon>Bacillati</taxon>
        <taxon>Actinomycetota</taxon>
        <taxon>Actinomycetes</taxon>
        <taxon>Micrococcales</taxon>
        <taxon>Brevibacteriaceae</taxon>
        <taxon>Brevibacterium</taxon>
    </lineage>
</organism>
<dbReference type="Proteomes" id="UP001500984">
    <property type="component" value="Unassembled WGS sequence"/>
</dbReference>
<dbReference type="PROSITE" id="PS51340">
    <property type="entry name" value="MOSC"/>
    <property type="match status" value="1"/>
</dbReference>